<gene>
    <name evidence="1" type="ORF">B0H16DRAFT_1329131</name>
</gene>
<dbReference type="AlphaFoldDB" id="A0AAD7MSV6"/>
<dbReference type="EMBL" id="JARKIB010000150">
    <property type="protein sequence ID" value="KAJ7731726.1"/>
    <property type="molecule type" value="Genomic_DNA"/>
</dbReference>
<comment type="caution">
    <text evidence="1">The sequence shown here is derived from an EMBL/GenBank/DDBJ whole genome shotgun (WGS) entry which is preliminary data.</text>
</comment>
<organism evidence="1 2">
    <name type="scientific">Mycena metata</name>
    <dbReference type="NCBI Taxonomy" id="1033252"/>
    <lineage>
        <taxon>Eukaryota</taxon>
        <taxon>Fungi</taxon>
        <taxon>Dikarya</taxon>
        <taxon>Basidiomycota</taxon>
        <taxon>Agaricomycotina</taxon>
        <taxon>Agaricomycetes</taxon>
        <taxon>Agaricomycetidae</taxon>
        <taxon>Agaricales</taxon>
        <taxon>Marasmiineae</taxon>
        <taxon>Mycenaceae</taxon>
        <taxon>Mycena</taxon>
    </lineage>
</organism>
<accession>A0AAD7MSV6</accession>
<sequence length="445" mass="50864">MSCGSVTRCRRLPPNHNIRLFMKGISHLNRVTGREHDQISRFLLGIIIDIKLPKGLSPVRLVAAVRAILDFTYTAQYPMHTTETLAGLEDARMRFHHNKSIFMDLGVRDGFNLPKLHGMEHYPDNVTLFGTLDNNNTEYTERLHIDLAKDAYRSTNRKDEFSQMTLWLERKEKILRHDQFVNWKLAGSPAPPTVKPLNPGIVYERELTMAKHPTHKAVKFSALEMAYGAPFFRDCLSRYIAGLTDPERSDRQIELQANSIDIPFNAVPVFQRIKFSTCDPYAKKPANSIVDSIHVQPQKTLKNGDVIPARFDTALINTGYGGKTGVTGYRIAQIRVVFTLPPRLAKTILPSAIVPPKYLAYVEWFPGFKPQPERHHSMYKVSRVIKHGDRYASIIPVANIRRSIHLLPKFGPVAPLHWKSYNVLDECPVFFANPWTDRHIYATLY</sequence>
<name>A0AAD7MSV6_9AGAR</name>
<reference evidence="1" key="1">
    <citation type="submission" date="2023-03" db="EMBL/GenBank/DDBJ databases">
        <title>Massive genome expansion in bonnet fungi (Mycena s.s.) driven by repeated elements and novel gene families across ecological guilds.</title>
        <authorList>
            <consortium name="Lawrence Berkeley National Laboratory"/>
            <person name="Harder C.B."/>
            <person name="Miyauchi S."/>
            <person name="Viragh M."/>
            <person name="Kuo A."/>
            <person name="Thoen E."/>
            <person name="Andreopoulos B."/>
            <person name="Lu D."/>
            <person name="Skrede I."/>
            <person name="Drula E."/>
            <person name="Henrissat B."/>
            <person name="Morin E."/>
            <person name="Kohler A."/>
            <person name="Barry K."/>
            <person name="LaButti K."/>
            <person name="Morin E."/>
            <person name="Salamov A."/>
            <person name="Lipzen A."/>
            <person name="Mereny Z."/>
            <person name="Hegedus B."/>
            <person name="Baldrian P."/>
            <person name="Stursova M."/>
            <person name="Weitz H."/>
            <person name="Taylor A."/>
            <person name="Grigoriev I.V."/>
            <person name="Nagy L.G."/>
            <person name="Martin F."/>
            <person name="Kauserud H."/>
        </authorList>
    </citation>
    <scope>NUCLEOTIDE SEQUENCE</scope>
    <source>
        <strain evidence="1">CBHHK182m</strain>
    </source>
</reference>
<evidence type="ECO:0000313" key="2">
    <source>
        <dbReference type="Proteomes" id="UP001215598"/>
    </source>
</evidence>
<dbReference type="Proteomes" id="UP001215598">
    <property type="component" value="Unassembled WGS sequence"/>
</dbReference>
<proteinExistence type="predicted"/>
<keyword evidence="2" id="KW-1185">Reference proteome</keyword>
<protein>
    <submittedName>
        <fullName evidence="1">Uncharacterized protein</fullName>
    </submittedName>
</protein>
<evidence type="ECO:0000313" key="1">
    <source>
        <dbReference type="EMBL" id="KAJ7731726.1"/>
    </source>
</evidence>